<protein>
    <submittedName>
        <fullName evidence="1">Putative exopolysaccharide biosynthesis protein</fullName>
    </submittedName>
</protein>
<name>A0A7T3NC65_9CAUD</name>
<organism evidence="1 2">
    <name type="scientific">Serratia phage vB_SmaM_Yaphecito</name>
    <dbReference type="NCBI Taxonomy" id="2777368"/>
    <lineage>
        <taxon>Viruses</taxon>
        <taxon>Duplodnaviria</taxon>
        <taxon>Heunggongvirae</taxon>
        <taxon>Uroviricota</taxon>
        <taxon>Caudoviricetes</taxon>
        <taxon>Chimalliviridae</taxon>
        <taxon>Moabitevirus</taxon>
        <taxon>Moabitevirus moabite</taxon>
    </lineage>
</organism>
<dbReference type="Proteomes" id="UP000595230">
    <property type="component" value="Segment"/>
</dbReference>
<sequence>MNNNQTKISELPKGAKLKESSLLPVVSSSDTAIETERFTLSDFRSWANYDNAYSTLADGIKDTEVGNTFLVYTSDNKYSVAEYVRLPSGASQVIDGEGNAVFHLTAKGRIPVKTIAALRNRTPTLEGEPVYVISYDETVTTGGGWFIAKKGAVVDDGGHLISVNESWYWERSANEVNLLDYGIKISSREAGKEVYYDVTDKLQAATKRAGDKGCPLVSSATFQNDPGNDGYPRWGYFITKTWDITGLKYLNGQFNILVRGNTFAATGTVPMGGTTPYCITALNCKWGTDGKFFGTTYGNLVIDKLNLFNMDGYNPNVVLNGILMIASGSRFNFMMATNFNGRAIHFADSYDNVMGDIRVMWSGNQSAFALEVGAWKADSTSSRDESNANTFLAVMAHNCREKSWLIAGSKTNVVRIHDEAILSTTATPSNPIGIESRNGYGYTSCYFSSIGGHLGDVSFATFDKASTVKPVLTIGSSVTCSCDNIASGRDGANVAVISGDPGPSGAGTIASVTCNEFRTLANARTATTALVCNNAILVDPSSPILSGTINGDLTLMSSATWIGLSNLRVGGVTNVGTPAMFSNCTFNGLLNITFDNFGTILNRMRHTFEHCKINDAVKSDTSKVIFRDCSLISTKDFTITGAGEGVRFESSRINMNVIMDNKASLEFIDSEANGTNIATSSTGTILVSNSSWSTGAINATAATQVIIREGSVMQTLNGVVNLRVIDSTVASPFTLGNNARVWLSNANMNDVTISGTGINLDADKTFFNRFVFDSGKTNTGAWRISQDCVAWTTANWVVPTVVSGYGVRTYDISTGTIYKVVSGAWKAVTETTA</sequence>
<reference evidence="1 2" key="1">
    <citation type="submission" date="2020-09" db="EMBL/GenBank/DDBJ databases">
        <authorList>
            <person name="Bustos Y."/>
            <person name="Adams S."/>
            <person name="Bishop E."/>
            <person name="Cobbley H."/>
            <person name="Haycock D."/>
            <person name="Hoopes M."/>
            <person name="Newey C."/>
            <person name="Thompson D."/>
            <person name="Carr E."/>
            <person name="Breakwell D.P."/>
            <person name="Grose J.H."/>
        </authorList>
    </citation>
    <scope>NUCLEOTIDE SEQUENCE [LARGE SCALE GENOMIC DNA]</scope>
</reference>
<dbReference type="EMBL" id="MW021758">
    <property type="protein sequence ID" value="QPX76952.1"/>
    <property type="molecule type" value="Genomic_DNA"/>
</dbReference>
<proteinExistence type="predicted"/>
<evidence type="ECO:0000313" key="2">
    <source>
        <dbReference type="Proteomes" id="UP000595230"/>
    </source>
</evidence>
<evidence type="ECO:0000313" key="1">
    <source>
        <dbReference type="EMBL" id="QPX76952.1"/>
    </source>
</evidence>
<accession>A0A7T3NC65</accession>